<keyword evidence="2" id="KW-0378">Hydrolase</keyword>
<dbReference type="AlphaFoldDB" id="A0A645HQS4"/>
<reference evidence="2" key="1">
    <citation type="submission" date="2019-08" db="EMBL/GenBank/DDBJ databases">
        <authorList>
            <person name="Kucharzyk K."/>
            <person name="Murdoch R.W."/>
            <person name="Higgins S."/>
            <person name="Loffler F."/>
        </authorList>
    </citation>
    <scope>NUCLEOTIDE SEQUENCE</scope>
</reference>
<dbReference type="PROSITE" id="PS50926">
    <property type="entry name" value="TRAM"/>
    <property type="match status" value="1"/>
</dbReference>
<evidence type="ECO:0000259" key="1">
    <source>
        <dbReference type="PROSITE" id="PS50926"/>
    </source>
</evidence>
<dbReference type="InterPro" id="IPR002792">
    <property type="entry name" value="TRAM_dom"/>
</dbReference>
<evidence type="ECO:0000313" key="2">
    <source>
        <dbReference type="EMBL" id="MPN41415.1"/>
    </source>
</evidence>
<dbReference type="GO" id="GO:0016787">
    <property type="term" value="F:hydrolase activity"/>
    <property type="evidence" value="ECO:0007669"/>
    <property type="project" value="UniProtKB-KW"/>
</dbReference>
<comment type="caution">
    <text evidence="2">The sequence shown here is derived from an EMBL/GenBank/DDBJ whole genome shotgun (WGS) entry which is preliminary data.</text>
</comment>
<dbReference type="Pfam" id="PF01938">
    <property type="entry name" value="TRAM"/>
    <property type="match status" value="1"/>
</dbReference>
<sequence>MTVRIIKDGKETGQGVAYLDDGTMVVVDGGKNYVGKELPVLITSVLQTSAGKMIFAKLRDAE</sequence>
<organism evidence="2">
    <name type="scientific">bioreactor metagenome</name>
    <dbReference type="NCBI Taxonomy" id="1076179"/>
    <lineage>
        <taxon>unclassified sequences</taxon>
        <taxon>metagenomes</taxon>
        <taxon>ecological metagenomes</taxon>
    </lineage>
</organism>
<protein>
    <submittedName>
        <fullName evidence="2">Putative PIN and TRAM-domain containing protein YacL</fullName>
        <ecNumber evidence="2">3.1.-.-</ecNumber>
    </submittedName>
</protein>
<name>A0A645HQS4_9ZZZZ</name>
<proteinExistence type="predicted"/>
<feature type="domain" description="TRAM" evidence="1">
    <location>
        <begin position="1"/>
        <end position="62"/>
    </location>
</feature>
<dbReference type="EC" id="3.1.-.-" evidence="2"/>
<dbReference type="EMBL" id="VSSQ01098427">
    <property type="protein sequence ID" value="MPN41415.1"/>
    <property type="molecule type" value="Genomic_DNA"/>
</dbReference>
<accession>A0A645HQS4</accession>
<gene>
    <name evidence="2" type="primary">yacL_16</name>
    <name evidence="2" type="ORF">SDC9_188961</name>
</gene>